<feature type="non-terminal residue" evidence="3">
    <location>
        <position position="1"/>
    </location>
</feature>
<feature type="region of interest" description="Disordered" evidence="1">
    <location>
        <begin position="233"/>
        <end position="265"/>
    </location>
</feature>
<keyword evidence="2" id="KW-0472">Membrane</keyword>
<comment type="caution">
    <text evidence="3">The sequence shown here is derived from an EMBL/GenBank/DDBJ whole genome shotgun (WGS) entry which is preliminary data.</text>
</comment>
<evidence type="ECO:0000256" key="2">
    <source>
        <dbReference type="SAM" id="Phobius"/>
    </source>
</evidence>
<evidence type="ECO:0000256" key="1">
    <source>
        <dbReference type="SAM" id="MobiDB-lite"/>
    </source>
</evidence>
<proteinExistence type="predicted"/>
<feature type="transmembrane region" description="Helical" evidence="2">
    <location>
        <begin position="118"/>
        <end position="140"/>
    </location>
</feature>
<gene>
    <name evidence="3" type="ORF">PXEA_LOCUS26819</name>
</gene>
<evidence type="ECO:0000313" key="3">
    <source>
        <dbReference type="EMBL" id="VEL33379.1"/>
    </source>
</evidence>
<feature type="compositionally biased region" description="Polar residues" evidence="1">
    <location>
        <begin position="243"/>
        <end position="265"/>
    </location>
</feature>
<organism evidence="3 4">
    <name type="scientific">Protopolystoma xenopodis</name>
    <dbReference type="NCBI Taxonomy" id="117903"/>
    <lineage>
        <taxon>Eukaryota</taxon>
        <taxon>Metazoa</taxon>
        <taxon>Spiralia</taxon>
        <taxon>Lophotrochozoa</taxon>
        <taxon>Platyhelminthes</taxon>
        <taxon>Monogenea</taxon>
        <taxon>Polyopisthocotylea</taxon>
        <taxon>Polystomatidea</taxon>
        <taxon>Polystomatidae</taxon>
        <taxon>Protopolystoma</taxon>
    </lineage>
</organism>
<dbReference type="EMBL" id="CAAALY010245686">
    <property type="protein sequence ID" value="VEL33379.1"/>
    <property type="molecule type" value="Genomic_DNA"/>
</dbReference>
<keyword evidence="2" id="KW-0812">Transmembrane</keyword>
<name>A0A3S5B0S0_9PLAT</name>
<sequence>MITPIDDTVRAYGHSSMVLDRTVAAFAKMRSEDPGITGLLPTTLLHDLLVCGNSISLLRALAPKHQVLLSFEKFPGLHFPEKHSDIDKIKHLSAKYLEEVQLTIRKSYPVWQVNFLVFYYKLGCLLILTFFIYYSLHLAVKRADFERKQRAFIELKEAARQNLEAKKIAKIKERQQDNAVLDSMNRSEKKRGLLIADIRDELIQKYAEMTDEVDSRIRTSEFRVGLDFASSHELGSKEGISPSEISQLSTPITSPDSLLVSHSEQ</sequence>
<evidence type="ECO:0000313" key="4">
    <source>
        <dbReference type="Proteomes" id="UP000784294"/>
    </source>
</evidence>
<dbReference type="Proteomes" id="UP000784294">
    <property type="component" value="Unassembled WGS sequence"/>
</dbReference>
<accession>A0A3S5B0S0</accession>
<protein>
    <submittedName>
        <fullName evidence="3">Uncharacterized protein</fullName>
    </submittedName>
</protein>
<reference evidence="3" key="1">
    <citation type="submission" date="2018-11" db="EMBL/GenBank/DDBJ databases">
        <authorList>
            <consortium name="Pathogen Informatics"/>
        </authorList>
    </citation>
    <scope>NUCLEOTIDE SEQUENCE</scope>
</reference>
<dbReference type="AlphaFoldDB" id="A0A3S5B0S0"/>
<keyword evidence="4" id="KW-1185">Reference proteome</keyword>
<keyword evidence="2" id="KW-1133">Transmembrane helix</keyword>